<sequence>MPKRSDYGKELLGEIVGFRNFMEVAEKERLEALLEEDPEYFYNTLPYAQVLGVTKKWADKFKDISMEQPSYYDTYYPLNNYIALNMFVNDLNKVESTASYTIDTSSGSSGGGFGGGGFSGGGSGGGGGSSW</sequence>
<dbReference type="AlphaFoldDB" id="A0A645EF10"/>
<organism evidence="2">
    <name type="scientific">bioreactor metagenome</name>
    <dbReference type="NCBI Taxonomy" id="1076179"/>
    <lineage>
        <taxon>unclassified sequences</taxon>
        <taxon>metagenomes</taxon>
        <taxon>ecological metagenomes</taxon>
    </lineage>
</organism>
<comment type="caution">
    <text evidence="2">The sequence shown here is derived from an EMBL/GenBank/DDBJ whole genome shotgun (WGS) entry which is preliminary data.</text>
</comment>
<evidence type="ECO:0000259" key="1">
    <source>
        <dbReference type="Pfam" id="PF20990"/>
    </source>
</evidence>
<protein>
    <recommendedName>
        <fullName evidence="1">Predicted membrane protein YciQ-like C-terminal domain-containing protein</fullName>
    </recommendedName>
</protein>
<proteinExistence type="predicted"/>
<accession>A0A645EF10</accession>
<name>A0A645EF10_9ZZZZ</name>
<evidence type="ECO:0000313" key="2">
    <source>
        <dbReference type="EMBL" id="MPM99182.1"/>
    </source>
</evidence>
<dbReference type="Pfam" id="PF20990">
    <property type="entry name" value="DUF2207_C"/>
    <property type="match status" value="1"/>
</dbReference>
<feature type="domain" description="Predicted membrane protein YciQ-like C-terminal" evidence="1">
    <location>
        <begin position="1"/>
        <end position="61"/>
    </location>
</feature>
<gene>
    <name evidence="2" type="ORF">SDC9_146373</name>
</gene>
<dbReference type="EMBL" id="VSSQ01045288">
    <property type="protein sequence ID" value="MPM99182.1"/>
    <property type="molecule type" value="Genomic_DNA"/>
</dbReference>
<reference evidence="2" key="1">
    <citation type="submission" date="2019-08" db="EMBL/GenBank/DDBJ databases">
        <authorList>
            <person name="Kucharzyk K."/>
            <person name="Murdoch R.W."/>
            <person name="Higgins S."/>
            <person name="Loffler F."/>
        </authorList>
    </citation>
    <scope>NUCLEOTIDE SEQUENCE</scope>
</reference>
<dbReference type="InterPro" id="IPR048389">
    <property type="entry name" value="YciQ-like_C"/>
</dbReference>